<dbReference type="RefSeq" id="WP_169605965.1">
    <property type="nucleotide sequence ID" value="NZ_CP051682.1"/>
</dbReference>
<keyword evidence="3" id="KW-1185">Reference proteome</keyword>
<protein>
    <submittedName>
        <fullName evidence="2">DUF2490 domain-containing protein</fullName>
    </submittedName>
</protein>
<evidence type="ECO:0000313" key="2">
    <source>
        <dbReference type="EMBL" id="QJD94948.1"/>
    </source>
</evidence>
<name>A0A7L5DXJ5_9SPHI</name>
<accession>A0A7L5DXJ5</accession>
<dbReference type="InterPro" id="IPR019619">
    <property type="entry name" value="DUF2490"/>
</dbReference>
<dbReference type="Pfam" id="PF10677">
    <property type="entry name" value="DUF2490"/>
    <property type="match status" value="1"/>
</dbReference>
<dbReference type="KEGG" id="mrob:HH214_03160"/>
<feature type="chain" id="PRO_5029734475" evidence="1">
    <location>
        <begin position="21"/>
        <end position="227"/>
    </location>
</feature>
<organism evidence="2 3">
    <name type="scientific">Mucilaginibacter robiniae</name>
    <dbReference type="NCBI Taxonomy" id="2728022"/>
    <lineage>
        <taxon>Bacteria</taxon>
        <taxon>Pseudomonadati</taxon>
        <taxon>Bacteroidota</taxon>
        <taxon>Sphingobacteriia</taxon>
        <taxon>Sphingobacteriales</taxon>
        <taxon>Sphingobacteriaceae</taxon>
        <taxon>Mucilaginibacter</taxon>
    </lineage>
</organism>
<evidence type="ECO:0000256" key="1">
    <source>
        <dbReference type="SAM" id="SignalP"/>
    </source>
</evidence>
<feature type="signal peptide" evidence="1">
    <location>
        <begin position="1"/>
        <end position="20"/>
    </location>
</feature>
<dbReference type="EMBL" id="CP051682">
    <property type="protein sequence ID" value="QJD94948.1"/>
    <property type="molecule type" value="Genomic_DNA"/>
</dbReference>
<sequence>MRKLFLLLLLSTITKFTAQAQYKGLGSWNIITVNLPGNDLHHWGGYAEAQNRNYDVTSHFYYYEVKAGVSYNLDKNSYVLLGTGRYTTYGYDAVDDGPQITETRLWEQLTYNHYISRVKLEHRYRIEQRFLNTGYLNRFRYRLNVTVPINKPVLSPTTFFAAAFGEVFFNNKQPNLERNRFSPSLGYQFNKAFLLQAGYINQRNYATLSSNDKNYLILTATYNIQRK</sequence>
<reference evidence="2 3" key="1">
    <citation type="submission" date="2020-04" db="EMBL/GenBank/DDBJ databases">
        <title>Genome sequencing of novel species.</title>
        <authorList>
            <person name="Heo J."/>
            <person name="Kim S.-J."/>
            <person name="Kim J.-S."/>
            <person name="Hong S.-B."/>
            <person name="Kwon S.-W."/>
        </authorList>
    </citation>
    <scope>NUCLEOTIDE SEQUENCE [LARGE SCALE GENOMIC DNA]</scope>
    <source>
        <strain evidence="2 3">F39-2</strain>
    </source>
</reference>
<dbReference type="Proteomes" id="UP000503278">
    <property type="component" value="Chromosome"/>
</dbReference>
<keyword evidence="1" id="KW-0732">Signal</keyword>
<dbReference type="AlphaFoldDB" id="A0A7L5DXJ5"/>
<proteinExistence type="predicted"/>
<evidence type="ECO:0000313" key="3">
    <source>
        <dbReference type="Proteomes" id="UP000503278"/>
    </source>
</evidence>
<gene>
    <name evidence="2" type="ORF">HH214_03160</name>
</gene>